<proteinExistence type="predicted"/>
<reference evidence="2 3" key="1">
    <citation type="submission" date="2018-10" db="EMBL/GenBank/DDBJ databases">
        <title>Phylogenomics of Brevibacillus.</title>
        <authorList>
            <person name="Dunlap C."/>
        </authorList>
    </citation>
    <scope>NUCLEOTIDE SEQUENCE [LARGE SCALE GENOMIC DNA]</scope>
    <source>
        <strain evidence="2 3">JCM 15774</strain>
    </source>
</reference>
<dbReference type="SUPFAM" id="SSF100950">
    <property type="entry name" value="NagB/RpiA/CoA transferase-like"/>
    <property type="match status" value="1"/>
</dbReference>
<evidence type="ECO:0000313" key="3">
    <source>
        <dbReference type="Proteomes" id="UP000269573"/>
    </source>
</evidence>
<dbReference type="InterPro" id="IPR037171">
    <property type="entry name" value="NagB/RpiA_transferase-like"/>
</dbReference>
<dbReference type="AlphaFoldDB" id="A0A3M8D3Z8"/>
<protein>
    <submittedName>
        <fullName evidence="2">CoA transferase subunit A</fullName>
    </submittedName>
</protein>
<comment type="caution">
    <text evidence="2">The sequence shown here is derived from an EMBL/GenBank/DDBJ whole genome shotgun (WGS) entry which is preliminary data.</text>
</comment>
<sequence length="221" mass="23561">MEKWISPSRAASMIRTGDTVMVGGFGLVGTPLTMIQELESTDVHDLTIISNNLGDQNKGLGKLLADGKVKKAIGSYFTGNPDVGAFYHAQRLQVELIPQGSLSEAIRAGGAGIGGFLTKTAVGTALAEGKPIIEIDGEEYLLQKALHADVAIIRAHKADTLGNLTYYKTARNFNPMMATAAKLVIAEVDEIVEAGELDPEQIITPHLFVDYIVRAEVKIGG</sequence>
<dbReference type="InterPro" id="IPR004165">
    <property type="entry name" value="CoA_trans_fam_I"/>
</dbReference>
<dbReference type="NCBIfam" id="TIGR02429">
    <property type="entry name" value="pcaI_scoA_fam"/>
    <property type="match status" value="1"/>
</dbReference>
<dbReference type="RefSeq" id="WP_122925379.1">
    <property type="nucleotide sequence ID" value="NZ_RHHU01000012.1"/>
</dbReference>
<keyword evidence="1 2" id="KW-0808">Transferase</keyword>
<dbReference type="InterPro" id="IPR012792">
    <property type="entry name" value="3-oxoacid_CoA-transf_A"/>
</dbReference>
<dbReference type="PANTHER" id="PTHR13707:SF60">
    <property type="entry name" value="ACETATE COA-TRANSFERASE SUBUNIT ALPHA"/>
    <property type="match status" value="1"/>
</dbReference>
<evidence type="ECO:0000313" key="2">
    <source>
        <dbReference type="EMBL" id="RNB82598.1"/>
    </source>
</evidence>
<dbReference type="Gene3D" id="3.40.1080.10">
    <property type="entry name" value="Glutaconate Coenzyme A-transferase"/>
    <property type="match status" value="1"/>
</dbReference>
<dbReference type="PANTHER" id="PTHR13707">
    <property type="entry name" value="KETOACID-COENZYME A TRANSFERASE"/>
    <property type="match status" value="1"/>
</dbReference>
<dbReference type="Proteomes" id="UP000269573">
    <property type="component" value="Unassembled WGS sequence"/>
</dbReference>
<dbReference type="SMART" id="SM00882">
    <property type="entry name" value="CoA_trans"/>
    <property type="match status" value="1"/>
</dbReference>
<accession>A0A3M8D3Z8</accession>
<organism evidence="2 3">
    <name type="scientific">Brevibacillus nitrificans</name>
    <dbReference type="NCBI Taxonomy" id="651560"/>
    <lineage>
        <taxon>Bacteria</taxon>
        <taxon>Bacillati</taxon>
        <taxon>Bacillota</taxon>
        <taxon>Bacilli</taxon>
        <taxon>Bacillales</taxon>
        <taxon>Paenibacillaceae</taxon>
        <taxon>Brevibacillus</taxon>
    </lineage>
</organism>
<evidence type="ECO:0000256" key="1">
    <source>
        <dbReference type="ARBA" id="ARBA00022679"/>
    </source>
</evidence>
<gene>
    <name evidence="2" type="ORF">EDM59_20845</name>
</gene>
<dbReference type="Pfam" id="PF01144">
    <property type="entry name" value="CoA_trans"/>
    <property type="match status" value="1"/>
</dbReference>
<dbReference type="GO" id="GO:0008410">
    <property type="term" value="F:CoA-transferase activity"/>
    <property type="evidence" value="ECO:0007669"/>
    <property type="project" value="InterPro"/>
</dbReference>
<dbReference type="EMBL" id="RHHU01000012">
    <property type="protein sequence ID" value="RNB82598.1"/>
    <property type="molecule type" value="Genomic_DNA"/>
</dbReference>
<keyword evidence="3" id="KW-1185">Reference proteome</keyword>
<name>A0A3M8D3Z8_9BACL</name>